<protein>
    <submittedName>
        <fullName evidence="6">ABC transporter substrate-binding protein</fullName>
    </submittedName>
</protein>
<accession>A0ABV7KAQ3</accession>
<keyword evidence="7" id="KW-1185">Reference proteome</keyword>
<evidence type="ECO:0000256" key="4">
    <source>
        <dbReference type="ARBA" id="ARBA00022729"/>
    </source>
</evidence>
<organism evidence="6 7">
    <name type="scientific">Aquamicrobium soli</name>
    <dbReference type="NCBI Taxonomy" id="1811518"/>
    <lineage>
        <taxon>Bacteria</taxon>
        <taxon>Pseudomonadati</taxon>
        <taxon>Pseudomonadota</taxon>
        <taxon>Alphaproteobacteria</taxon>
        <taxon>Hyphomicrobiales</taxon>
        <taxon>Phyllobacteriaceae</taxon>
        <taxon>Aquamicrobium</taxon>
    </lineage>
</organism>
<dbReference type="SUPFAM" id="SSF53850">
    <property type="entry name" value="Periplasmic binding protein-like II"/>
    <property type="match status" value="1"/>
</dbReference>
<sequence length="566" mass="62643">MKKRDHILLPKLRDQLDDGRMSRREFVRFAALLGVSATAAYGMAGMAAPAMAADTLPFAPVDPNAKSGGTLRIAQMVAKMEDPATYSWNEMSNQSRQTIEYMTQVGPDNVVRPMLVESWEPSDDLKTWTLHVRKGVMWHNGDELSADHLAWNILRWTDSATGSSTLGLSTFSALSTATGDKNEKGKPIRKPTAGAVEVVDSHTLKLNLSTPVLSVAEDCAEYPALIVHPSFKPPFSENCIGTGPFTVAELKVGERCILKRISMTTDGKDFKYWGGDVFLDEIHFYHYEQENQAAALASDSVDAIYELTVEQLELARSIEGAQIASVKTAQTICCRMQVDKEPFTDIRVRQAVVKAADNNAIQALIFPEAGDAARNYHVSPVHPEFFDLPMTERDVEGARALLAEAGHGNGLDLTIDVGNTDGQWQQAVCEALRDQLKDAGINLNVNVMPTSKFWEIWDKTPFGATSWAHRPLGTMALAQAYRTGVPWNESHFSDPEFDKALSDAEATIDVEARRAKMEKVEKILQDAAIMVQPLWRPVYTMTSAKVHGYSAHPSRQMQLTRVWMDS</sequence>
<comment type="similarity">
    <text evidence="2">Belongs to the bacterial solute-binding protein 5 family.</text>
</comment>
<dbReference type="RefSeq" id="WP_378218835.1">
    <property type="nucleotide sequence ID" value="NZ_JBHRTK010000004.1"/>
</dbReference>
<gene>
    <name evidence="6" type="ORF">ACFOHJ_04190</name>
</gene>
<evidence type="ECO:0000256" key="2">
    <source>
        <dbReference type="ARBA" id="ARBA00005695"/>
    </source>
</evidence>
<dbReference type="InterPro" id="IPR030678">
    <property type="entry name" value="Peptide/Ni-bd"/>
</dbReference>
<evidence type="ECO:0000313" key="6">
    <source>
        <dbReference type="EMBL" id="MFC3205401.1"/>
    </source>
</evidence>
<dbReference type="PIRSF" id="PIRSF002741">
    <property type="entry name" value="MppA"/>
    <property type="match status" value="1"/>
</dbReference>
<dbReference type="PROSITE" id="PS51318">
    <property type="entry name" value="TAT"/>
    <property type="match status" value="1"/>
</dbReference>
<dbReference type="PANTHER" id="PTHR30290:SF9">
    <property type="entry name" value="OLIGOPEPTIDE-BINDING PROTEIN APPA"/>
    <property type="match status" value="1"/>
</dbReference>
<evidence type="ECO:0000256" key="1">
    <source>
        <dbReference type="ARBA" id="ARBA00004418"/>
    </source>
</evidence>
<dbReference type="Gene3D" id="3.10.105.10">
    <property type="entry name" value="Dipeptide-binding Protein, Domain 3"/>
    <property type="match status" value="1"/>
</dbReference>
<dbReference type="InterPro" id="IPR039424">
    <property type="entry name" value="SBP_5"/>
</dbReference>
<feature type="domain" description="Solute-binding protein family 5" evidence="5">
    <location>
        <begin position="111"/>
        <end position="467"/>
    </location>
</feature>
<dbReference type="Gene3D" id="3.90.76.10">
    <property type="entry name" value="Dipeptide-binding Protein, Domain 1"/>
    <property type="match status" value="1"/>
</dbReference>
<dbReference type="InterPro" id="IPR000914">
    <property type="entry name" value="SBP_5_dom"/>
</dbReference>
<dbReference type="Gene3D" id="3.40.190.10">
    <property type="entry name" value="Periplasmic binding protein-like II"/>
    <property type="match status" value="1"/>
</dbReference>
<dbReference type="Proteomes" id="UP001595583">
    <property type="component" value="Unassembled WGS sequence"/>
</dbReference>
<dbReference type="CDD" id="cd08503">
    <property type="entry name" value="PBP2_NikA_DppA_OppA_like_17"/>
    <property type="match status" value="1"/>
</dbReference>
<keyword evidence="4" id="KW-0732">Signal</keyword>
<reference evidence="7" key="1">
    <citation type="journal article" date="2019" name="Int. J. Syst. Evol. Microbiol.">
        <title>The Global Catalogue of Microorganisms (GCM) 10K type strain sequencing project: providing services to taxonomists for standard genome sequencing and annotation.</title>
        <authorList>
            <consortium name="The Broad Institute Genomics Platform"/>
            <consortium name="The Broad Institute Genome Sequencing Center for Infectious Disease"/>
            <person name="Wu L."/>
            <person name="Ma J."/>
        </authorList>
    </citation>
    <scope>NUCLEOTIDE SEQUENCE [LARGE SCALE GENOMIC DNA]</scope>
    <source>
        <strain evidence="7">KCTC 52165</strain>
    </source>
</reference>
<evidence type="ECO:0000256" key="3">
    <source>
        <dbReference type="ARBA" id="ARBA00022448"/>
    </source>
</evidence>
<dbReference type="Pfam" id="PF00496">
    <property type="entry name" value="SBP_bac_5"/>
    <property type="match status" value="1"/>
</dbReference>
<evidence type="ECO:0000259" key="5">
    <source>
        <dbReference type="Pfam" id="PF00496"/>
    </source>
</evidence>
<dbReference type="EMBL" id="JBHRTK010000004">
    <property type="protein sequence ID" value="MFC3205401.1"/>
    <property type="molecule type" value="Genomic_DNA"/>
</dbReference>
<comment type="caution">
    <text evidence="6">The sequence shown here is derived from an EMBL/GenBank/DDBJ whole genome shotgun (WGS) entry which is preliminary data.</text>
</comment>
<evidence type="ECO:0000313" key="7">
    <source>
        <dbReference type="Proteomes" id="UP001595583"/>
    </source>
</evidence>
<comment type="subcellular location">
    <subcellularLocation>
        <location evidence="1">Periplasm</location>
    </subcellularLocation>
</comment>
<keyword evidence="3" id="KW-0813">Transport</keyword>
<dbReference type="InterPro" id="IPR006311">
    <property type="entry name" value="TAT_signal"/>
</dbReference>
<proteinExistence type="inferred from homology"/>
<dbReference type="PANTHER" id="PTHR30290">
    <property type="entry name" value="PERIPLASMIC BINDING COMPONENT OF ABC TRANSPORTER"/>
    <property type="match status" value="1"/>
</dbReference>
<name>A0ABV7KAQ3_9HYPH</name>